<dbReference type="InterPro" id="IPR002885">
    <property type="entry name" value="PPR_rpt"/>
</dbReference>
<dbReference type="PANTHER" id="PTHR47447">
    <property type="entry name" value="OS03G0856100 PROTEIN"/>
    <property type="match status" value="1"/>
</dbReference>
<dbReference type="Gene3D" id="1.25.40.10">
    <property type="entry name" value="Tetratricopeptide repeat domain"/>
    <property type="match status" value="1"/>
</dbReference>
<organism evidence="4 5">
    <name type="scientific">Rubus argutus</name>
    <name type="common">Southern blackberry</name>
    <dbReference type="NCBI Taxonomy" id="59490"/>
    <lineage>
        <taxon>Eukaryota</taxon>
        <taxon>Viridiplantae</taxon>
        <taxon>Streptophyta</taxon>
        <taxon>Embryophyta</taxon>
        <taxon>Tracheophyta</taxon>
        <taxon>Spermatophyta</taxon>
        <taxon>Magnoliopsida</taxon>
        <taxon>eudicotyledons</taxon>
        <taxon>Gunneridae</taxon>
        <taxon>Pentapetalae</taxon>
        <taxon>rosids</taxon>
        <taxon>fabids</taxon>
        <taxon>Rosales</taxon>
        <taxon>Rosaceae</taxon>
        <taxon>Rosoideae</taxon>
        <taxon>Rosoideae incertae sedis</taxon>
        <taxon>Rubus</taxon>
    </lineage>
</organism>
<dbReference type="PROSITE" id="PS51375">
    <property type="entry name" value="PPR"/>
    <property type="match status" value="2"/>
</dbReference>
<comment type="similarity">
    <text evidence="1">Belongs to the PPR family. P subfamily.</text>
</comment>
<dbReference type="Pfam" id="PF13041">
    <property type="entry name" value="PPR_2"/>
    <property type="match status" value="1"/>
</dbReference>
<gene>
    <name evidence="4" type="ORF">M0R45_022895</name>
</gene>
<name>A0AAW1WNQ7_RUBAR</name>
<evidence type="ECO:0000256" key="3">
    <source>
        <dbReference type="PROSITE-ProRule" id="PRU00708"/>
    </source>
</evidence>
<feature type="repeat" description="PPR" evidence="3">
    <location>
        <begin position="8"/>
        <end position="42"/>
    </location>
</feature>
<accession>A0AAW1WNQ7</accession>
<proteinExistence type="inferred from homology"/>
<evidence type="ECO:0008006" key="6">
    <source>
        <dbReference type="Google" id="ProtNLM"/>
    </source>
</evidence>
<dbReference type="NCBIfam" id="TIGR00756">
    <property type="entry name" value="PPR"/>
    <property type="match status" value="2"/>
</dbReference>
<reference evidence="4 5" key="1">
    <citation type="journal article" date="2023" name="G3 (Bethesda)">
        <title>A chromosome-length genome assembly and annotation of blackberry (Rubus argutus, cv. 'Hillquist').</title>
        <authorList>
            <person name="Bruna T."/>
            <person name="Aryal R."/>
            <person name="Dudchenko O."/>
            <person name="Sargent D.J."/>
            <person name="Mead D."/>
            <person name="Buti M."/>
            <person name="Cavallini A."/>
            <person name="Hytonen T."/>
            <person name="Andres J."/>
            <person name="Pham M."/>
            <person name="Weisz D."/>
            <person name="Mascagni F."/>
            <person name="Usai G."/>
            <person name="Natali L."/>
            <person name="Bassil N."/>
            <person name="Fernandez G.E."/>
            <person name="Lomsadze A."/>
            <person name="Armour M."/>
            <person name="Olukolu B."/>
            <person name="Poorten T."/>
            <person name="Britton C."/>
            <person name="Davik J."/>
            <person name="Ashrafi H."/>
            <person name="Aiden E.L."/>
            <person name="Borodovsky M."/>
            <person name="Worthington M."/>
        </authorList>
    </citation>
    <scope>NUCLEOTIDE SEQUENCE [LARGE SCALE GENOMIC DNA]</scope>
    <source>
        <strain evidence="4">PI 553951</strain>
    </source>
</reference>
<evidence type="ECO:0000256" key="1">
    <source>
        <dbReference type="ARBA" id="ARBA00007626"/>
    </source>
</evidence>
<evidence type="ECO:0000313" key="5">
    <source>
        <dbReference type="Proteomes" id="UP001457282"/>
    </source>
</evidence>
<keyword evidence="5" id="KW-1185">Reference proteome</keyword>
<comment type="caution">
    <text evidence="4">The sequence shown here is derived from an EMBL/GenBank/DDBJ whole genome shotgun (WGS) entry which is preliminary data.</text>
</comment>
<evidence type="ECO:0000313" key="4">
    <source>
        <dbReference type="EMBL" id="KAK9925624.1"/>
    </source>
</evidence>
<keyword evidence="2" id="KW-0677">Repeat</keyword>
<evidence type="ECO:0000256" key="2">
    <source>
        <dbReference type="ARBA" id="ARBA00022737"/>
    </source>
</evidence>
<protein>
    <recommendedName>
        <fullName evidence="6">Pentatricopeptide repeat-containing protein</fullName>
    </recommendedName>
</protein>
<sequence length="129" mass="14300">MSNGLKPNVITYSTLIDAFCKEGMMQEAIKIFMDMKRVGISSNEFTYTSLINASCKAGYLSQTLKLKNEMLEAGVGMSIITYTALLDDGGSRRSFQGSASLGQILTGKYALPLFMGMLRLRGWRMLQNF</sequence>
<dbReference type="EMBL" id="JBEDUW010000005">
    <property type="protein sequence ID" value="KAK9925624.1"/>
    <property type="molecule type" value="Genomic_DNA"/>
</dbReference>
<feature type="repeat" description="PPR" evidence="3">
    <location>
        <begin position="43"/>
        <end position="77"/>
    </location>
</feature>
<dbReference type="PANTHER" id="PTHR47447:SF17">
    <property type="entry name" value="OS12G0638900 PROTEIN"/>
    <property type="match status" value="1"/>
</dbReference>
<dbReference type="InterPro" id="IPR011990">
    <property type="entry name" value="TPR-like_helical_dom_sf"/>
</dbReference>
<dbReference type="AlphaFoldDB" id="A0AAW1WNQ7"/>
<dbReference type="Proteomes" id="UP001457282">
    <property type="component" value="Unassembled WGS sequence"/>
</dbReference>